<dbReference type="AlphaFoldDB" id="T2GEY9"/>
<dbReference type="GO" id="GO:0005506">
    <property type="term" value="F:iron ion binding"/>
    <property type="evidence" value="ECO:0007669"/>
    <property type="project" value="InterPro"/>
</dbReference>
<dbReference type="InterPro" id="IPR016208">
    <property type="entry name" value="Ald_Oxase/xanthine_DH-like"/>
</dbReference>
<dbReference type="InterPro" id="IPR046867">
    <property type="entry name" value="AldOxase/xan_DH_MoCoBD2"/>
</dbReference>
<evidence type="ECO:0000313" key="5">
    <source>
        <dbReference type="EMBL" id="AGW14858.1"/>
    </source>
</evidence>
<dbReference type="GO" id="GO:0016491">
    <property type="term" value="F:oxidoreductase activity"/>
    <property type="evidence" value="ECO:0007669"/>
    <property type="project" value="UniProtKB-KW"/>
</dbReference>
<dbReference type="InterPro" id="IPR000674">
    <property type="entry name" value="Ald_Oxase/Xan_DH_a/b"/>
</dbReference>
<protein>
    <submittedName>
        <fullName evidence="5">Putative aerobic-type carbon monoxide dehydrogenase, large subunit CoxL/CutL-like protein</fullName>
    </submittedName>
</protein>
<name>T2GEY9_MEGG1</name>
<proteinExistence type="predicted"/>
<sequence length="782" mass="83263">MADKGYFDPVSPLPQPSKPGEAPRPWGQTTLIGQRIPRVDAYERVSGAAVYPSDIRLPGMLHAAILHCPHAHAIVRGLETAKARAMPGVRDIITAGTPGADIQWPYAEGRAYPLFDPHLRFEGEEVAAVVADTPWQAWDAARAIEVRYDERPAAVAERLALTEKAPNVHPGGNLARPVQAYARGDLDKGLAEAAVVLTGSFRTASQLHIPLERHGCVAMWDGDGLTVWESTQGVFPVQEKLAAVLGLPLSRVRVRGEYMGGGFGSKLETSKYAVIAAILARRTGRPVKLFLSREQTMLSMGLRPAAHMEMQLAAKADGTLTGISFSGLASGGAYGGAGTALVDWPAKDLYRCPNVRTELTDVLLHSQPARPFRAPGYPQGAWAVEQMMDRMADALGLDPVALRLQNIPTTSQAREGAPAYTTTGLKACLEEGAAAFGWQESRQRTAAQPATVAIRRGVGMAACNWLVGGGFPPSTVVLKLLADGSVILNMGASDIGGGTKTIMAMVVAEELGVTLDRIHIEHADTATTQYATASGGSKTVPTEAPAVREAAQELKRQLLAWAAEELGMKAETLRYEGASIVVNHSEKQEKQGKQPQRVAVTALARLRQQRVALGVGHKRPNPKNKTVCPFGAQFCEVEVNTGTGEIRVVRFLACHESGRVMNRLTYDCQVYGGMTMGAGFALTEGRILDADSGKLCNRNLHDYKLPTMLDVPADIVSLPLDLPDDAANSTGAKGLGEPVVVPTAPAIANAIADALRPWQVRLAATPITPAAVLQALAAAKEA</sequence>
<dbReference type="OrthoDB" id="9775084at2"/>
<dbReference type="InterPro" id="IPR008274">
    <property type="entry name" value="AldOxase/xan_DH_MoCoBD1"/>
</dbReference>
<evidence type="ECO:0000256" key="1">
    <source>
        <dbReference type="ARBA" id="ARBA00022505"/>
    </source>
</evidence>
<dbReference type="InterPro" id="IPR036856">
    <property type="entry name" value="Ald_Oxase/Xan_DH_a/b_sf"/>
</dbReference>
<dbReference type="Gene3D" id="3.90.1170.50">
    <property type="entry name" value="Aldehyde oxidase/xanthine dehydrogenase, a/b hammerhead"/>
    <property type="match status" value="1"/>
</dbReference>
<reference evidence="6" key="2">
    <citation type="submission" date="2013-07" db="EMBL/GenBank/DDBJ databases">
        <authorList>
            <person name="Morais-Silva F.O."/>
            <person name="Rezende A.M."/>
            <person name="Pimentel C."/>
            <person name="Resende D.M."/>
            <person name="Santos C.I."/>
            <person name="Clemente C."/>
            <person name="de Oliveira L.M."/>
            <person name="da Silva S.M."/>
            <person name="Costa D.A."/>
            <person name="Varela-Raposo A."/>
            <person name="Horacio E.C.A."/>
            <person name="Matos M."/>
            <person name="Flores O."/>
            <person name="Ruiz J.C."/>
            <person name="Rodrigues-Pousada C."/>
        </authorList>
    </citation>
    <scope>NUCLEOTIDE SEQUENCE [LARGE SCALE GENOMIC DNA]</scope>
    <source>
        <strain evidence="6">ATCC 19364 / DSM 1382 / NCIMB 9332 / VKM B-1759</strain>
    </source>
</reference>
<dbReference type="SUPFAM" id="SSF54665">
    <property type="entry name" value="CO dehydrogenase molybdoprotein N-domain-like"/>
    <property type="match status" value="1"/>
</dbReference>
<feature type="domain" description="Aldehyde oxidase/xanthine dehydrogenase a/b hammerhead" evidence="4">
    <location>
        <begin position="46"/>
        <end position="152"/>
    </location>
</feature>
<evidence type="ECO:0000256" key="3">
    <source>
        <dbReference type="SAM" id="MobiDB-lite"/>
    </source>
</evidence>
<organism evidence="5 6">
    <name type="scientific">Megalodesulfovibrio gigas (strain ATCC 19364 / DSM 1382 / NCIMB 9332 / VKM B-1759)</name>
    <name type="common">Desulfovibrio gigas</name>
    <dbReference type="NCBI Taxonomy" id="1121448"/>
    <lineage>
        <taxon>Bacteria</taxon>
        <taxon>Pseudomonadati</taxon>
        <taxon>Thermodesulfobacteriota</taxon>
        <taxon>Desulfovibrionia</taxon>
        <taxon>Desulfovibrionales</taxon>
        <taxon>Desulfovibrionaceae</taxon>
        <taxon>Megalodesulfovibrio</taxon>
    </lineage>
</organism>
<feature type="region of interest" description="Disordered" evidence="3">
    <location>
        <begin position="1"/>
        <end position="28"/>
    </location>
</feature>
<keyword evidence="2" id="KW-0560">Oxidoreductase</keyword>
<dbReference type="EMBL" id="CP006585">
    <property type="protein sequence ID" value="AGW14858.1"/>
    <property type="molecule type" value="Genomic_DNA"/>
</dbReference>
<gene>
    <name evidence="5" type="primary">coxL</name>
    <name evidence="5" type="ORF">DGI_3144</name>
</gene>
<dbReference type="SUPFAM" id="SSF56003">
    <property type="entry name" value="Molybdenum cofactor-binding domain"/>
    <property type="match status" value="1"/>
</dbReference>
<reference evidence="5 6" key="1">
    <citation type="journal article" date="2013" name="J. Bacteriol.">
        <title>Roles of HynAB and Ech, the only two hydrogenases found in the model sulfate reducer Desulfovibrio gigas.</title>
        <authorList>
            <person name="Morais-Silva F.O."/>
            <person name="Santos C.I."/>
            <person name="Rodrigues R."/>
            <person name="Pereira I.A."/>
            <person name="Rodrigues-Pousada C."/>
        </authorList>
    </citation>
    <scope>NUCLEOTIDE SEQUENCE [LARGE SCALE GENOMIC DNA]</scope>
    <source>
        <strain evidence="6">ATCC 19364 / DSM 1382 / NCIMB 9332 / VKM B-1759</strain>
    </source>
</reference>
<dbReference type="InterPro" id="IPR037165">
    <property type="entry name" value="AldOxase/xan_DH_Mopterin-bd_sf"/>
</dbReference>
<dbReference type="Gene3D" id="3.30.365.10">
    <property type="entry name" value="Aldehyde oxidase/xanthine dehydrogenase, molybdopterin binding domain"/>
    <property type="match status" value="4"/>
</dbReference>
<evidence type="ECO:0000313" key="6">
    <source>
        <dbReference type="Proteomes" id="UP000016587"/>
    </source>
</evidence>
<dbReference type="PANTHER" id="PTHR11908:SF132">
    <property type="entry name" value="ALDEHYDE OXIDASE 1-RELATED"/>
    <property type="match status" value="1"/>
</dbReference>
<dbReference type="Pfam" id="PF02738">
    <property type="entry name" value="MoCoBD_1"/>
    <property type="match status" value="1"/>
</dbReference>
<evidence type="ECO:0000259" key="4">
    <source>
        <dbReference type="SMART" id="SM01008"/>
    </source>
</evidence>
<dbReference type="KEGG" id="dgg:DGI_3144"/>
<dbReference type="PANTHER" id="PTHR11908">
    <property type="entry name" value="XANTHINE DEHYDROGENASE"/>
    <property type="match status" value="1"/>
</dbReference>
<dbReference type="Pfam" id="PF01315">
    <property type="entry name" value="Ald_Xan_dh_C"/>
    <property type="match status" value="1"/>
</dbReference>
<dbReference type="RefSeq" id="WP_021761946.1">
    <property type="nucleotide sequence ID" value="NC_022444.1"/>
</dbReference>
<evidence type="ECO:0000256" key="2">
    <source>
        <dbReference type="ARBA" id="ARBA00023002"/>
    </source>
</evidence>
<dbReference type="HOGENOM" id="CLU_001681_2_2_7"/>
<dbReference type="STRING" id="1121448.DGI_3144"/>
<dbReference type="SMART" id="SM01008">
    <property type="entry name" value="Ald_Xan_dh_C"/>
    <property type="match status" value="1"/>
</dbReference>
<keyword evidence="6" id="KW-1185">Reference proteome</keyword>
<dbReference type="Pfam" id="PF20256">
    <property type="entry name" value="MoCoBD_2"/>
    <property type="match status" value="1"/>
</dbReference>
<dbReference type="PATRIC" id="fig|1121448.10.peg.3105"/>
<dbReference type="eggNOG" id="COG1529">
    <property type="taxonomic scope" value="Bacteria"/>
</dbReference>
<dbReference type="Proteomes" id="UP000016587">
    <property type="component" value="Chromosome"/>
</dbReference>
<accession>T2GEY9</accession>
<keyword evidence="1" id="KW-0500">Molybdenum</keyword>